<keyword evidence="1" id="KW-0732">Signal</keyword>
<name>A0A916WM53_9MICO</name>
<dbReference type="Proteomes" id="UP000606922">
    <property type="component" value="Unassembled WGS sequence"/>
</dbReference>
<comment type="caution">
    <text evidence="2">The sequence shown here is derived from an EMBL/GenBank/DDBJ whole genome shotgun (WGS) entry which is preliminary data.</text>
</comment>
<keyword evidence="3" id="KW-1185">Reference proteome</keyword>
<gene>
    <name evidence="2" type="ORF">GCM10010979_26980</name>
</gene>
<dbReference type="PROSITE" id="PS51257">
    <property type="entry name" value="PROKAR_LIPOPROTEIN"/>
    <property type="match status" value="1"/>
</dbReference>
<sequence>MTTSLRNVLTATSAVALIALLAGCGTDYPPSTPTESGTVEPDPQDPASALVSEYLDAIALGNQGGAWELLSPETQATYDSSAETYAEYSLDNETVTATDAEVFAEAPLVVTDGPENGFQLVSAQTTDIADAWIVRDTDVGLRIDDPGVPPTGQRPFTWQNPKDGVYDSTVAPMIFFQTFYGEGGETDVISGPPETIVGYADSVEVPVTKEAASGAGANFVADVPAGAFALTVVWAPDDESPLFQSSTVTLATSLP</sequence>
<evidence type="ECO:0000313" key="3">
    <source>
        <dbReference type="Proteomes" id="UP000606922"/>
    </source>
</evidence>
<reference evidence="2" key="1">
    <citation type="journal article" date="2014" name="Int. J. Syst. Evol. Microbiol.">
        <title>Complete genome sequence of Corynebacterium casei LMG S-19264T (=DSM 44701T), isolated from a smear-ripened cheese.</title>
        <authorList>
            <consortium name="US DOE Joint Genome Institute (JGI-PGF)"/>
            <person name="Walter F."/>
            <person name="Albersmeier A."/>
            <person name="Kalinowski J."/>
            <person name="Ruckert C."/>
        </authorList>
    </citation>
    <scope>NUCLEOTIDE SEQUENCE</scope>
    <source>
        <strain evidence="2">CGMCC 1.12813</strain>
    </source>
</reference>
<evidence type="ECO:0000256" key="1">
    <source>
        <dbReference type="SAM" id="SignalP"/>
    </source>
</evidence>
<evidence type="ECO:0000313" key="2">
    <source>
        <dbReference type="EMBL" id="GGB11279.1"/>
    </source>
</evidence>
<reference evidence="2" key="2">
    <citation type="submission" date="2020-09" db="EMBL/GenBank/DDBJ databases">
        <authorList>
            <person name="Sun Q."/>
            <person name="Zhou Y."/>
        </authorList>
    </citation>
    <scope>NUCLEOTIDE SEQUENCE</scope>
    <source>
        <strain evidence="2">CGMCC 1.12813</strain>
    </source>
</reference>
<protein>
    <recommendedName>
        <fullName evidence="4">Lipoprotein</fullName>
    </recommendedName>
</protein>
<evidence type="ECO:0008006" key="4">
    <source>
        <dbReference type="Google" id="ProtNLM"/>
    </source>
</evidence>
<dbReference type="AlphaFoldDB" id="A0A916WM53"/>
<dbReference type="EMBL" id="BMGB01000002">
    <property type="protein sequence ID" value="GGB11279.1"/>
    <property type="molecule type" value="Genomic_DNA"/>
</dbReference>
<organism evidence="2 3">
    <name type="scientific">Conyzicola nivalis</name>
    <dbReference type="NCBI Taxonomy" id="1477021"/>
    <lineage>
        <taxon>Bacteria</taxon>
        <taxon>Bacillati</taxon>
        <taxon>Actinomycetota</taxon>
        <taxon>Actinomycetes</taxon>
        <taxon>Micrococcales</taxon>
        <taxon>Microbacteriaceae</taxon>
        <taxon>Conyzicola</taxon>
    </lineage>
</organism>
<feature type="chain" id="PRO_5037872077" description="Lipoprotein" evidence="1">
    <location>
        <begin position="25"/>
        <end position="255"/>
    </location>
</feature>
<accession>A0A916WM53</accession>
<feature type="signal peptide" evidence="1">
    <location>
        <begin position="1"/>
        <end position="24"/>
    </location>
</feature>
<dbReference type="RefSeq" id="WP_188511310.1">
    <property type="nucleotide sequence ID" value="NZ_BMGB01000002.1"/>
</dbReference>
<proteinExistence type="predicted"/>